<keyword evidence="3" id="KW-0479">Metal-binding</keyword>
<keyword evidence="4" id="KW-0677">Repeat</keyword>
<dbReference type="CDD" id="cd20339">
    <property type="entry name" value="BRcat_RBR_RNF216"/>
    <property type="match status" value="1"/>
</dbReference>
<dbReference type="Pfam" id="PF26191">
    <property type="entry name" value="RING-HC_RBR_RNF216"/>
    <property type="match status" value="1"/>
</dbReference>
<dbReference type="GO" id="GO:0008270">
    <property type="term" value="F:zinc ion binding"/>
    <property type="evidence" value="ECO:0007669"/>
    <property type="project" value="UniProtKB-KW"/>
</dbReference>
<protein>
    <recommendedName>
        <fullName evidence="9">RING-type domain-containing protein</fullName>
    </recommendedName>
</protein>
<accession>A0A9P8WAQ8</accession>
<keyword evidence="7" id="KW-0862">Zinc</keyword>
<organism evidence="10 11">
    <name type="scientific">Thelonectria olida</name>
    <dbReference type="NCBI Taxonomy" id="1576542"/>
    <lineage>
        <taxon>Eukaryota</taxon>
        <taxon>Fungi</taxon>
        <taxon>Dikarya</taxon>
        <taxon>Ascomycota</taxon>
        <taxon>Pezizomycotina</taxon>
        <taxon>Sordariomycetes</taxon>
        <taxon>Hypocreomycetidae</taxon>
        <taxon>Hypocreales</taxon>
        <taxon>Nectriaceae</taxon>
        <taxon>Thelonectria</taxon>
    </lineage>
</organism>
<dbReference type="EMBL" id="JAGPYM010000004">
    <property type="protein sequence ID" value="KAH6895708.1"/>
    <property type="molecule type" value="Genomic_DNA"/>
</dbReference>
<reference evidence="10 11" key="1">
    <citation type="journal article" date="2021" name="Nat. Commun.">
        <title>Genetic determinants of endophytism in the Arabidopsis root mycobiome.</title>
        <authorList>
            <person name="Mesny F."/>
            <person name="Miyauchi S."/>
            <person name="Thiergart T."/>
            <person name="Pickel B."/>
            <person name="Atanasova L."/>
            <person name="Karlsson M."/>
            <person name="Huettel B."/>
            <person name="Barry K.W."/>
            <person name="Haridas S."/>
            <person name="Chen C."/>
            <person name="Bauer D."/>
            <person name="Andreopoulos W."/>
            <person name="Pangilinan J."/>
            <person name="LaButti K."/>
            <person name="Riley R."/>
            <person name="Lipzen A."/>
            <person name="Clum A."/>
            <person name="Drula E."/>
            <person name="Henrissat B."/>
            <person name="Kohler A."/>
            <person name="Grigoriev I.V."/>
            <person name="Martin F.M."/>
            <person name="Hacquard S."/>
        </authorList>
    </citation>
    <scope>NUCLEOTIDE SEQUENCE [LARGE SCALE GENOMIC DNA]</scope>
    <source>
        <strain evidence="10 11">MPI-CAGE-CH-0241</strain>
    </source>
</reference>
<dbReference type="PROSITE" id="PS51873">
    <property type="entry name" value="TRIAD"/>
    <property type="match status" value="1"/>
</dbReference>
<dbReference type="CDD" id="cd20353">
    <property type="entry name" value="Rcat_RBR_RNF216"/>
    <property type="match status" value="1"/>
</dbReference>
<dbReference type="CDD" id="cd16630">
    <property type="entry name" value="RING-HC_RBR_RNF216"/>
    <property type="match status" value="1"/>
</dbReference>
<dbReference type="Gene3D" id="1.20.120.1750">
    <property type="match status" value="1"/>
</dbReference>
<dbReference type="InterPro" id="IPR047546">
    <property type="entry name" value="Rcat_RBR_RNF216"/>
</dbReference>
<dbReference type="GO" id="GO:0016740">
    <property type="term" value="F:transferase activity"/>
    <property type="evidence" value="ECO:0007669"/>
    <property type="project" value="UniProtKB-KW"/>
</dbReference>
<feature type="domain" description="RING-type" evidence="9">
    <location>
        <begin position="240"/>
        <end position="460"/>
    </location>
</feature>
<evidence type="ECO:0000256" key="7">
    <source>
        <dbReference type="ARBA" id="ARBA00022833"/>
    </source>
</evidence>
<dbReference type="PANTHER" id="PTHR22770:SF47">
    <property type="entry name" value="E3 UBIQUITIN-PROTEIN LIGASE RNF216"/>
    <property type="match status" value="1"/>
</dbReference>
<feature type="region of interest" description="Disordered" evidence="8">
    <location>
        <begin position="677"/>
        <end position="700"/>
    </location>
</feature>
<dbReference type="AlphaFoldDB" id="A0A9P8WAQ8"/>
<dbReference type="InterPro" id="IPR047545">
    <property type="entry name" value="BRcat_RBR_RNF216"/>
</dbReference>
<evidence type="ECO:0000256" key="8">
    <source>
        <dbReference type="SAM" id="MobiDB-lite"/>
    </source>
</evidence>
<dbReference type="PANTHER" id="PTHR22770">
    <property type="entry name" value="UBIQUITIN CONJUGATING ENZYME 7 INTERACTING PROTEIN-RELATED"/>
    <property type="match status" value="1"/>
</dbReference>
<comment type="pathway">
    <text evidence="1">Protein modification; protein ubiquitination.</text>
</comment>
<evidence type="ECO:0000313" key="11">
    <source>
        <dbReference type="Proteomes" id="UP000777438"/>
    </source>
</evidence>
<dbReference type="SUPFAM" id="SSF57850">
    <property type="entry name" value="RING/U-box"/>
    <property type="match status" value="1"/>
</dbReference>
<keyword evidence="11" id="KW-1185">Reference proteome</keyword>
<evidence type="ECO:0000256" key="3">
    <source>
        <dbReference type="ARBA" id="ARBA00022723"/>
    </source>
</evidence>
<evidence type="ECO:0000256" key="6">
    <source>
        <dbReference type="ARBA" id="ARBA00022786"/>
    </source>
</evidence>
<comment type="caution">
    <text evidence="10">The sequence shown here is derived from an EMBL/GenBank/DDBJ whole genome shotgun (WGS) entry which is preliminary data.</text>
</comment>
<gene>
    <name evidence="10" type="ORF">B0T10DRAFT_557892</name>
</gene>
<name>A0A9P8WAQ8_9HYPO</name>
<feature type="compositionally biased region" description="Polar residues" evidence="8">
    <location>
        <begin position="1"/>
        <end position="24"/>
    </location>
</feature>
<keyword evidence="2" id="KW-0808">Transferase</keyword>
<dbReference type="InterPro" id="IPR047544">
    <property type="entry name" value="RING-HC_RBR_RNF216"/>
</dbReference>
<evidence type="ECO:0000256" key="1">
    <source>
        <dbReference type="ARBA" id="ARBA00004906"/>
    </source>
</evidence>
<evidence type="ECO:0000256" key="4">
    <source>
        <dbReference type="ARBA" id="ARBA00022737"/>
    </source>
</evidence>
<dbReference type="Proteomes" id="UP000777438">
    <property type="component" value="Unassembled WGS sequence"/>
</dbReference>
<evidence type="ECO:0000256" key="5">
    <source>
        <dbReference type="ARBA" id="ARBA00022771"/>
    </source>
</evidence>
<keyword evidence="6" id="KW-0833">Ubl conjugation pathway</keyword>
<evidence type="ECO:0000313" key="10">
    <source>
        <dbReference type="EMBL" id="KAH6895708.1"/>
    </source>
</evidence>
<evidence type="ECO:0000256" key="2">
    <source>
        <dbReference type="ARBA" id="ARBA00022679"/>
    </source>
</evidence>
<evidence type="ECO:0000259" key="9">
    <source>
        <dbReference type="PROSITE" id="PS51873"/>
    </source>
</evidence>
<sequence>MSVPTPSSGFSSPAPSEAGSGTSSESKDSCFQAVTDLFPNICPEYLESIAAPLNYVDAAVIHYIVDLAENGGSYRRSKLKRKRDEDADHEALISKLKRQYLDSPKRREDGLWSFVSKLLANEFPNVRIQTVRDVIKENGDNLAPAYMQLWKLGQMDDKDSSREWKKKKRTSPLYAQYFPSNIMDTIKNCPLPWMKTLLEELCAARLLAKSWDGEMAAAKEAEAAKKAEEKNTKEAIARGDVADCECCYAETPTNRLVHCNGDKPHLFCYGCARRTAETAVGLSKYRLTCMSIEGCEAGFSRDQRAKFIDEKLEKAMDRIEKDTNLRTAGIKNLVSCPFCDYTAECHPVEIDKEFRCQNPECKTVSCRLCQKETHTPLSCAEANRDDGGSARHRIEEAMTAALLRNCNNCGAPFIKSDGCNKMKCPQCRHEQCYVCSKPCDYSHFNDPSKGGKAGNCPLFDKSTEARHEQEVKAAQVAEKKKMVEKFPHVNPEDLDIKMSEKVAHDDQQRRQAGMFHRRNFRGFLANQDWVRQQEDVARIRAQQGQIGQAELAQQAQQAQQAQPPRQLQQVQQIQLVHQAPQVQRAPQAHPFQQLRGLPQARPAQNQQYQGQNPQLREEARAQQNNGNLPYDVAALGVAQVPLELCAAPRAQPFAAHNIPHRHGMLYGGDMGMLGGVQQQRQQGQRLPQNAAQPNQPQNAPQRHWLRELQNIGDLGFGPMQGLDFGRAIGNNNQQRL</sequence>
<dbReference type="Pfam" id="PF26200">
    <property type="entry name" value="Rcat_RNF216"/>
    <property type="match status" value="1"/>
</dbReference>
<proteinExistence type="predicted"/>
<feature type="region of interest" description="Disordered" evidence="8">
    <location>
        <begin position="1"/>
        <end position="27"/>
    </location>
</feature>
<dbReference type="InterPro" id="IPR051628">
    <property type="entry name" value="LUBAC_E3_Ligases"/>
</dbReference>
<keyword evidence="5" id="KW-0863">Zinc-finger</keyword>
<dbReference type="InterPro" id="IPR044066">
    <property type="entry name" value="TRIAD_supradom"/>
</dbReference>
<dbReference type="OrthoDB" id="10009520at2759"/>